<protein>
    <submittedName>
        <fullName evidence="1">Uncharacterized protein</fullName>
    </submittedName>
</protein>
<proteinExistence type="predicted"/>
<gene>
    <name evidence="1" type="ORF">KL86DYS1_30678</name>
</gene>
<reference evidence="1" key="1">
    <citation type="submission" date="2016-04" db="EMBL/GenBank/DDBJ databases">
        <authorList>
            <person name="Evans L.H."/>
            <person name="Alamgir A."/>
            <person name="Owens N."/>
            <person name="Weber N.D."/>
            <person name="Virtaneva K."/>
            <person name="Barbian K."/>
            <person name="Babar A."/>
            <person name="Rosenke K."/>
        </authorList>
    </citation>
    <scope>NUCLEOTIDE SEQUENCE</scope>
    <source>
        <strain evidence="1">86-1</strain>
    </source>
</reference>
<sequence length="47" mass="5389">MKRFTKRQKGWKFDSSAIYNLLTIISTYSAPSTPFTISGMRMSMCCC</sequence>
<accession>A0A212JWU0</accession>
<evidence type="ECO:0000313" key="1">
    <source>
        <dbReference type="EMBL" id="SBW03822.1"/>
    </source>
</evidence>
<dbReference type="EMBL" id="FLUM01000003">
    <property type="protein sequence ID" value="SBW03822.1"/>
    <property type="molecule type" value="Genomic_DNA"/>
</dbReference>
<dbReference type="AlphaFoldDB" id="A0A212JWU0"/>
<organism evidence="1">
    <name type="scientific">uncultured Dysgonomonas sp</name>
    <dbReference type="NCBI Taxonomy" id="206096"/>
    <lineage>
        <taxon>Bacteria</taxon>
        <taxon>Pseudomonadati</taxon>
        <taxon>Bacteroidota</taxon>
        <taxon>Bacteroidia</taxon>
        <taxon>Bacteroidales</taxon>
        <taxon>Dysgonomonadaceae</taxon>
        <taxon>Dysgonomonas</taxon>
        <taxon>environmental samples</taxon>
    </lineage>
</organism>
<name>A0A212JWU0_9BACT</name>